<dbReference type="PANTHER" id="PTHR40202:SF1">
    <property type="entry name" value="HD DOMAIN-CONTAINING PROTEIN"/>
    <property type="match status" value="1"/>
</dbReference>
<dbReference type="PANTHER" id="PTHR40202">
    <property type="match status" value="1"/>
</dbReference>
<evidence type="ECO:0000313" key="2">
    <source>
        <dbReference type="Proteomes" id="UP000183046"/>
    </source>
</evidence>
<dbReference type="OrthoDB" id="9802857at2"/>
<dbReference type="RefSeq" id="WP_074584272.1">
    <property type="nucleotide sequence ID" value="NZ_CP044074.1"/>
</dbReference>
<sequence length="188" mass="22315">MEKVKFRSIDKMVPEEWKIISAFETKEHRHMPDLVMQQLEILGQGEQPYQINRLQHSLQTATRALRDGASEELVVAALIHDVGDHLALYNHAELAAAMIKPYVSAKTHWIVLNHDVFQGHYYWENLGWDKNTRDKFINHPWFDDCDRFCKEWDCPSFDPDYDTLPLDYFKPMVERIFSRKPHAHRDDH</sequence>
<dbReference type="InterPro" id="IPR052567">
    <property type="entry name" value="OP_Dioxygenase"/>
</dbReference>
<dbReference type="SUPFAM" id="SSF109604">
    <property type="entry name" value="HD-domain/PDEase-like"/>
    <property type="match status" value="1"/>
</dbReference>
<organism evidence="1 2">
    <name type="scientific">Pseudomonas oryzihabitans</name>
    <dbReference type="NCBI Taxonomy" id="47885"/>
    <lineage>
        <taxon>Bacteria</taxon>
        <taxon>Pseudomonadati</taxon>
        <taxon>Pseudomonadota</taxon>
        <taxon>Gammaproteobacteria</taxon>
        <taxon>Pseudomonadales</taxon>
        <taxon>Pseudomonadaceae</taxon>
        <taxon>Pseudomonas</taxon>
    </lineage>
</organism>
<dbReference type="Proteomes" id="UP000183046">
    <property type="component" value="Unassembled WGS sequence"/>
</dbReference>
<proteinExistence type="predicted"/>
<comment type="caution">
    <text evidence="1">The sequence shown here is derived from an EMBL/GenBank/DDBJ whole genome shotgun (WGS) entry which is preliminary data.</text>
</comment>
<dbReference type="Gene3D" id="1.10.3210.10">
    <property type="entry name" value="Hypothetical protein af1432"/>
    <property type="match status" value="1"/>
</dbReference>
<reference evidence="2" key="1">
    <citation type="submission" date="2016-10" db="EMBL/GenBank/DDBJ databases">
        <authorList>
            <person name="de Groot N.N."/>
        </authorList>
    </citation>
    <scope>NUCLEOTIDE SEQUENCE [LARGE SCALE GENOMIC DNA]</scope>
    <source>
        <strain evidence="2">DSM 15758</strain>
    </source>
</reference>
<evidence type="ECO:0000313" key="1">
    <source>
        <dbReference type="EMBL" id="SCZ41829.1"/>
    </source>
</evidence>
<name>A0A1G5NYA2_9PSED</name>
<dbReference type="AlphaFoldDB" id="A0A1G5NYA2"/>
<protein>
    <submittedName>
        <fullName evidence="1">Predicted HD phosphohydrolase</fullName>
    </submittedName>
</protein>
<dbReference type="EMBL" id="FMWB01000008">
    <property type="protein sequence ID" value="SCZ41829.1"/>
    <property type="molecule type" value="Genomic_DNA"/>
</dbReference>
<gene>
    <name evidence="1" type="ORF">SAMN05216279_10876</name>
</gene>
<accession>A0A1G5NYA2</accession>